<dbReference type="NCBIfam" id="TIGR03495">
    <property type="entry name" value="phage_LysB"/>
    <property type="match status" value="1"/>
</dbReference>
<dbReference type="EMBL" id="CP043420">
    <property type="protein sequence ID" value="QEL09996.1"/>
    <property type="molecule type" value="Genomic_DNA"/>
</dbReference>
<dbReference type="Proteomes" id="UP000322553">
    <property type="component" value="Chromosome"/>
</dbReference>
<name>A0A1S1NPW4_9GAMM</name>
<reference evidence="2 3" key="1">
    <citation type="submission" date="2019-08" db="EMBL/GenBank/DDBJ databases">
        <title>Complete genome sequence of Kushneria sp. YCWA18, a halophilic phosphate-solubilizing bacterium isolated from Daqiao saltern in China.</title>
        <authorList>
            <person name="Du G.-X."/>
            <person name="Qu L.-Y."/>
        </authorList>
    </citation>
    <scope>NUCLEOTIDE SEQUENCE [LARGE SCALE GENOMIC DNA]</scope>
    <source>
        <strain evidence="2 3">YCWA18</strain>
    </source>
</reference>
<dbReference type="PROSITE" id="PS51257">
    <property type="entry name" value="PROKAR_LIPOPROTEIN"/>
    <property type="match status" value="1"/>
</dbReference>
<organism evidence="2 3">
    <name type="scientific">Kushneria phosphatilytica</name>
    <dbReference type="NCBI Taxonomy" id="657387"/>
    <lineage>
        <taxon>Bacteria</taxon>
        <taxon>Pseudomonadati</taxon>
        <taxon>Pseudomonadota</taxon>
        <taxon>Gammaproteobacteria</taxon>
        <taxon>Oceanospirillales</taxon>
        <taxon>Halomonadaceae</taxon>
        <taxon>Kushneria</taxon>
    </lineage>
</organism>
<accession>A0A1S1NPW4</accession>
<evidence type="ECO:0000256" key="1">
    <source>
        <dbReference type="SAM" id="MobiDB-lite"/>
    </source>
</evidence>
<dbReference type="AlphaFoldDB" id="A0A1S1NPW4"/>
<feature type="compositionally biased region" description="Polar residues" evidence="1">
    <location>
        <begin position="137"/>
        <end position="146"/>
    </location>
</feature>
<evidence type="ECO:0000313" key="2">
    <source>
        <dbReference type="EMBL" id="QEL09996.1"/>
    </source>
</evidence>
<gene>
    <name evidence="2" type="ORF">FY550_01835</name>
</gene>
<sequence length="146" mass="16961">MTRYLAIGVVILTLALSCWALWERSAAAAAQVDQVRQQLIREQVESQRRELVIDALWHNARRLEKQRQQLAERRAQLARVASDRLEHIRELQHENVKIQQWADQRLPGGIIRLRQRDAVTGADAYRQSLRDSKPLHATSQPSDDQR</sequence>
<evidence type="ECO:0000313" key="3">
    <source>
        <dbReference type="Proteomes" id="UP000322553"/>
    </source>
</evidence>
<feature type="region of interest" description="Disordered" evidence="1">
    <location>
        <begin position="125"/>
        <end position="146"/>
    </location>
</feature>
<dbReference type="InterPro" id="IPR020000">
    <property type="entry name" value="Phage_P2_LysB"/>
</dbReference>
<dbReference type="KEGG" id="kuy:FY550_01835"/>
<protein>
    <submittedName>
        <fullName evidence="2">Uncharacterized protein</fullName>
    </submittedName>
</protein>
<dbReference type="STRING" id="657387.BH688_14880"/>
<keyword evidence="3" id="KW-1185">Reference proteome</keyword>
<dbReference type="RefSeq" id="WP_070981155.1">
    <property type="nucleotide sequence ID" value="NZ_CP043420.1"/>
</dbReference>
<dbReference type="OrthoDB" id="8658549at2"/>
<proteinExistence type="predicted"/>